<organism evidence="1 2">
    <name type="scientific">Fructilactobacillus sanfranciscensis</name>
    <name type="common">Lactobacillus sanfranciscensis</name>
    <dbReference type="NCBI Taxonomy" id="1625"/>
    <lineage>
        <taxon>Bacteria</taxon>
        <taxon>Bacillati</taxon>
        <taxon>Bacillota</taxon>
        <taxon>Bacilli</taxon>
        <taxon>Lactobacillales</taxon>
        <taxon>Lactobacillaceae</taxon>
        <taxon>Fructilactobacillus</taxon>
    </lineage>
</organism>
<accession>A0A5C4TJV8</accession>
<reference evidence="1 2" key="1">
    <citation type="submission" date="2018-05" db="EMBL/GenBank/DDBJ databases">
        <title>Lactobacillus sanfranciscensis Ah4 draft denome sequence.</title>
        <authorList>
            <person name="Zhang G."/>
        </authorList>
    </citation>
    <scope>NUCLEOTIDE SEQUENCE [LARGE SCALE GENOMIC DNA]</scope>
    <source>
        <strain evidence="1 2">Ah4</strain>
    </source>
</reference>
<dbReference type="EMBL" id="QFCR01000016">
    <property type="protein sequence ID" value="TNK90129.1"/>
    <property type="molecule type" value="Genomic_DNA"/>
</dbReference>
<proteinExistence type="predicted"/>
<dbReference type="AlphaFoldDB" id="A0A5C4TJV8"/>
<dbReference type="Proteomes" id="UP000313312">
    <property type="component" value="Unassembled WGS sequence"/>
</dbReference>
<sequence length="59" mass="6569">MVSDAFFISNDAILRRIAKVNGNMGGNTCKNVPNWILLPIKDVFLIPSICWGDQGDEFI</sequence>
<comment type="caution">
    <text evidence="1">The sequence shown here is derived from an EMBL/GenBank/DDBJ whole genome shotgun (WGS) entry which is preliminary data.</text>
</comment>
<gene>
    <name evidence="1" type="ORF">DID87_05195</name>
</gene>
<evidence type="ECO:0000313" key="1">
    <source>
        <dbReference type="EMBL" id="TNK90129.1"/>
    </source>
</evidence>
<name>A0A5C4TJV8_FRUSA</name>
<dbReference type="RefSeq" id="WP_014081414.1">
    <property type="nucleotide sequence ID" value="NZ_MIYF01000002.1"/>
</dbReference>
<evidence type="ECO:0000313" key="2">
    <source>
        <dbReference type="Proteomes" id="UP000313312"/>
    </source>
</evidence>
<protein>
    <submittedName>
        <fullName evidence="1">Uncharacterized protein</fullName>
    </submittedName>
</protein>